<keyword evidence="2" id="KW-0812">Transmembrane</keyword>
<evidence type="ECO:0000256" key="1">
    <source>
        <dbReference type="SAM" id="MobiDB-lite"/>
    </source>
</evidence>
<feature type="transmembrane region" description="Helical" evidence="2">
    <location>
        <begin position="88"/>
        <end position="106"/>
    </location>
</feature>
<dbReference type="RefSeq" id="WP_137280413.1">
    <property type="nucleotide sequence ID" value="NZ_BSTG01000004.1"/>
</dbReference>
<accession>A0AAV5P744</accession>
<feature type="region of interest" description="Disordered" evidence="1">
    <location>
        <begin position="276"/>
        <end position="331"/>
    </location>
</feature>
<keyword evidence="5" id="KW-1185">Reference proteome</keyword>
<feature type="region of interest" description="Disordered" evidence="1">
    <location>
        <begin position="379"/>
        <end position="439"/>
    </location>
</feature>
<reference evidence="4 5" key="1">
    <citation type="submission" date="2019-07" db="EMBL/GenBank/DDBJ databases">
        <title>Complete Genome Sequence and Methylome Analysis of Arthrobacter luteus NEB113.</title>
        <authorList>
            <person name="Fomenkov A."/>
            <person name="Anton B.P."/>
            <person name="Vincze T."/>
            <person name="Roberts R.J."/>
        </authorList>
    </citation>
    <scope>NUCLEOTIDE SEQUENCE [LARGE SCALE GENOMIC DNA]</scope>
    <source>
        <strain evidence="4 5">NEB113</strain>
    </source>
</reference>
<feature type="compositionally biased region" description="Basic and acidic residues" evidence="1">
    <location>
        <begin position="407"/>
        <end position="419"/>
    </location>
</feature>
<dbReference type="Proteomes" id="UP000319068">
    <property type="component" value="Chromosome"/>
</dbReference>
<keyword evidence="2" id="KW-0472">Membrane</keyword>
<dbReference type="Gene3D" id="1.10.10.10">
    <property type="entry name" value="Winged helix-like DNA-binding domain superfamily/Winged helix DNA-binding domain"/>
    <property type="match status" value="1"/>
</dbReference>
<dbReference type="InterPro" id="IPR036388">
    <property type="entry name" value="WH-like_DNA-bd_sf"/>
</dbReference>
<protein>
    <submittedName>
        <fullName evidence="4">Helix-turn-helix domain-containing protein</fullName>
    </submittedName>
</protein>
<dbReference type="Pfam" id="PF13384">
    <property type="entry name" value="HTH_23"/>
    <property type="match status" value="1"/>
</dbReference>
<dbReference type="Proteomes" id="UP001165168">
    <property type="component" value="Unassembled WGS sequence"/>
</dbReference>
<name>A0AAV5P744_CELCE</name>
<dbReference type="AlphaFoldDB" id="A0AAV5P744"/>
<feature type="compositionally biased region" description="Low complexity" evidence="1">
    <location>
        <begin position="290"/>
        <end position="311"/>
    </location>
</feature>
<feature type="transmembrane region" description="Helical" evidence="2">
    <location>
        <begin position="118"/>
        <end position="139"/>
    </location>
</feature>
<proteinExistence type="predicted"/>
<dbReference type="EMBL" id="BSTG01000004">
    <property type="protein sequence ID" value="GLY58274.1"/>
    <property type="molecule type" value="Genomic_DNA"/>
</dbReference>
<dbReference type="InterPro" id="IPR009057">
    <property type="entry name" value="Homeodomain-like_sf"/>
</dbReference>
<feature type="transmembrane region" description="Helical" evidence="2">
    <location>
        <begin position="58"/>
        <end position="76"/>
    </location>
</feature>
<dbReference type="EMBL" id="CP041694">
    <property type="protein sequence ID" value="QDP75562.1"/>
    <property type="molecule type" value="Genomic_DNA"/>
</dbReference>
<sequence>MTQQDQTGAGGSPRQVRYRGRHLPMVAVVIAATIATALAYSGMVLFGLEVAHMSPLEAYGLAGFLEISLVAVALMARNAALEGRPYGVLLALTWVLSGTSGLFAALHEIAVPTASTPYMVVFRFVPPLVAALMWHLALVGERHMVTGHTLEERRRELRVHGYVSALEQWRDARADSAGSPADLRKVRAAHERQRAARDAALKLLTVEDFERRMQVWVDRLEAAERHGNRLDLIGASSAKRGTARGKAGAAVSEAPAPAEAPMGVAAVAAGASGPALLAPEPARHDDTGAVETSPTPEPVDVVTTDAVTTDAALRDEVPTDGAPSADLPVREVTRDLPAAEATAEATDAETAEDAPAAEPAFEALPDLEARVKEIFGRTRPLPWEQPAPEEAETPSAPEPPAVTGHTRRVEVFDLPRPQDVEPTPADDAGTTLGEDPMAERDRRIVELAREGLNQREIAQRVSASRSTVSRVVRRYEDQLADEARELANA</sequence>
<gene>
    <name evidence="3" type="ORF">Ccel01_28760</name>
    <name evidence="4" type="ORF">FOG94_10845</name>
</gene>
<evidence type="ECO:0000313" key="6">
    <source>
        <dbReference type="Proteomes" id="UP001165168"/>
    </source>
</evidence>
<evidence type="ECO:0000313" key="3">
    <source>
        <dbReference type="EMBL" id="GLY58274.1"/>
    </source>
</evidence>
<evidence type="ECO:0000256" key="2">
    <source>
        <dbReference type="SAM" id="Phobius"/>
    </source>
</evidence>
<evidence type="ECO:0000313" key="4">
    <source>
        <dbReference type="EMBL" id="QDP75562.1"/>
    </source>
</evidence>
<dbReference type="SUPFAM" id="SSF46689">
    <property type="entry name" value="Homeodomain-like"/>
    <property type="match status" value="1"/>
</dbReference>
<evidence type="ECO:0000313" key="5">
    <source>
        <dbReference type="Proteomes" id="UP000319068"/>
    </source>
</evidence>
<reference evidence="3" key="2">
    <citation type="submission" date="2023-03" db="EMBL/GenBank/DDBJ databases">
        <title>Cellulosimicrobium cellulans NBRC 103059.</title>
        <authorList>
            <person name="Ichikawa N."/>
            <person name="Sato H."/>
            <person name="Tonouchi N."/>
        </authorList>
    </citation>
    <scope>NUCLEOTIDE SEQUENCE</scope>
    <source>
        <strain evidence="3">NBRC 103059</strain>
    </source>
</reference>
<keyword evidence="2" id="KW-1133">Transmembrane helix</keyword>
<organism evidence="3 6">
    <name type="scientific">Cellulosimicrobium cellulans</name>
    <name type="common">Arthrobacter luteus</name>
    <dbReference type="NCBI Taxonomy" id="1710"/>
    <lineage>
        <taxon>Bacteria</taxon>
        <taxon>Bacillati</taxon>
        <taxon>Actinomycetota</taxon>
        <taxon>Actinomycetes</taxon>
        <taxon>Micrococcales</taxon>
        <taxon>Promicromonosporaceae</taxon>
        <taxon>Cellulosimicrobium</taxon>
    </lineage>
</organism>
<feature type="transmembrane region" description="Helical" evidence="2">
    <location>
        <begin position="23"/>
        <end position="46"/>
    </location>
</feature>